<organism evidence="1 2">
    <name type="scientific">Poecilia reticulata</name>
    <name type="common">Guppy</name>
    <name type="synonym">Acanthophacelus reticulatus</name>
    <dbReference type="NCBI Taxonomy" id="8081"/>
    <lineage>
        <taxon>Eukaryota</taxon>
        <taxon>Metazoa</taxon>
        <taxon>Chordata</taxon>
        <taxon>Craniata</taxon>
        <taxon>Vertebrata</taxon>
        <taxon>Euteleostomi</taxon>
        <taxon>Actinopterygii</taxon>
        <taxon>Neopterygii</taxon>
        <taxon>Teleostei</taxon>
        <taxon>Neoteleostei</taxon>
        <taxon>Acanthomorphata</taxon>
        <taxon>Ovalentaria</taxon>
        <taxon>Atherinomorphae</taxon>
        <taxon>Cyprinodontiformes</taxon>
        <taxon>Poeciliidae</taxon>
        <taxon>Poeciliinae</taxon>
        <taxon>Poecilia</taxon>
    </lineage>
</organism>
<dbReference type="STRING" id="8081.ENSPREP00000001799"/>
<protein>
    <submittedName>
        <fullName evidence="1">Uncharacterized protein</fullName>
    </submittedName>
</protein>
<dbReference type="Ensembl" id="ENSPRET00000001842.1">
    <property type="protein sequence ID" value="ENSPREP00000001799.1"/>
    <property type="gene ID" value="ENSPREG00000001339.1"/>
</dbReference>
<sequence>MFKRIWQYIYTSLLRSWLKWLLRKTTGTCELQRICSGYKPGATMTTKAEYSLQSSKNKVRYPS</sequence>
<accession>A0A3P9MWW5</accession>
<dbReference type="Bgee" id="ENSPREG00000001339">
    <property type="expression patterns" value="Expressed in caudal fin and 1 other cell type or tissue"/>
</dbReference>
<dbReference type="Proteomes" id="UP000242638">
    <property type="component" value="Unassembled WGS sequence"/>
</dbReference>
<evidence type="ECO:0000313" key="1">
    <source>
        <dbReference type="Ensembl" id="ENSPREP00000001799.1"/>
    </source>
</evidence>
<keyword evidence="2" id="KW-1185">Reference proteome</keyword>
<name>A0A3P9MWW5_POERE</name>
<dbReference type="AlphaFoldDB" id="A0A3P9MWW5"/>
<reference evidence="1" key="3">
    <citation type="submission" date="2025-09" db="UniProtKB">
        <authorList>
            <consortium name="Ensembl"/>
        </authorList>
    </citation>
    <scope>IDENTIFICATION</scope>
    <source>
        <strain evidence="1">Guanapo</strain>
    </source>
</reference>
<reference evidence="1" key="2">
    <citation type="submission" date="2025-08" db="UniProtKB">
        <authorList>
            <consortium name="Ensembl"/>
        </authorList>
    </citation>
    <scope>IDENTIFICATION</scope>
    <source>
        <strain evidence="1">Guanapo</strain>
    </source>
</reference>
<evidence type="ECO:0000313" key="2">
    <source>
        <dbReference type="Proteomes" id="UP000242638"/>
    </source>
</evidence>
<reference evidence="2" key="1">
    <citation type="submission" date="2013-11" db="EMBL/GenBank/DDBJ databases">
        <title>The genomic landscape of the Guanapo guppy.</title>
        <authorList>
            <person name="Kuenstner A."/>
            <person name="Dreyer C."/>
        </authorList>
    </citation>
    <scope>NUCLEOTIDE SEQUENCE</scope>
    <source>
        <strain evidence="2">Guanapo</strain>
    </source>
</reference>
<proteinExistence type="predicted"/>
<dbReference type="OMA" id="CARCKTG"/>
<dbReference type="GeneTree" id="ENSGT00940000156589"/>